<feature type="coiled-coil region" evidence="1">
    <location>
        <begin position="468"/>
        <end position="495"/>
    </location>
</feature>
<feature type="domain" description="DUF3502" evidence="4">
    <location>
        <begin position="436"/>
        <end position="503"/>
    </location>
</feature>
<evidence type="ECO:0000313" key="5">
    <source>
        <dbReference type="EMBL" id="HJC22325.1"/>
    </source>
</evidence>
<evidence type="ECO:0000256" key="3">
    <source>
        <dbReference type="SAM" id="SignalP"/>
    </source>
</evidence>
<name>A0A9D2NCV1_9FIRM</name>
<keyword evidence="1" id="KW-0175">Coiled coil</keyword>
<keyword evidence="3" id="KW-0732">Signal</keyword>
<evidence type="ECO:0000256" key="2">
    <source>
        <dbReference type="SAM" id="MobiDB-lite"/>
    </source>
</evidence>
<evidence type="ECO:0000256" key="1">
    <source>
        <dbReference type="SAM" id="Coils"/>
    </source>
</evidence>
<dbReference type="SUPFAM" id="SSF53850">
    <property type="entry name" value="Periplasmic binding protein-like II"/>
    <property type="match status" value="1"/>
</dbReference>
<reference evidence="5" key="1">
    <citation type="journal article" date="2021" name="PeerJ">
        <title>Extensive microbial diversity within the chicken gut microbiome revealed by metagenomics and culture.</title>
        <authorList>
            <person name="Gilroy R."/>
            <person name="Ravi A."/>
            <person name="Getino M."/>
            <person name="Pursley I."/>
            <person name="Horton D.L."/>
            <person name="Alikhan N.F."/>
            <person name="Baker D."/>
            <person name="Gharbi K."/>
            <person name="Hall N."/>
            <person name="Watson M."/>
            <person name="Adriaenssens E.M."/>
            <person name="Foster-Nyarko E."/>
            <person name="Jarju S."/>
            <person name="Secka A."/>
            <person name="Antonio M."/>
            <person name="Oren A."/>
            <person name="Chaudhuri R.R."/>
            <person name="La Ragione R."/>
            <person name="Hildebrand F."/>
            <person name="Pallen M.J."/>
        </authorList>
    </citation>
    <scope>NUCLEOTIDE SEQUENCE</scope>
    <source>
        <strain evidence="5">USAMLcec2-132</strain>
    </source>
</reference>
<evidence type="ECO:0000313" key="6">
    <source>
        <dbReference type="Proteomes" id="UP000823891"/>
    </source>
</evidence>
<sequence length="505" mass="55344">MKAKILSLLITLAVSASLVACAGGSGSADSDSSANAAAEDESDVKDNDSEGNGNGEVKTVTMWIPALYDMPLASEVQDAMNSVSEEKYGIHYELTFVNWGNYEQQINLALTDDELDIFTPGSFFDYYKNGQLADITEYYEAAPDDVKSAWGERYINTMWVDGALYGVPHIADYGHYVSLNLDQEVADQYGITQDQELTMEEADELLAKIHEDFPDRYTLGAGGGTYLFANGFYTWDPMDDTVGVLADRGQSTVVESVFDNEDFIFLAAKAQEWYEAGYVMPDILSNTQAWATMIANNQIAAVFDTYGVNYVDGVVRTRISEVGCWTPSASFGASSWCISANSKDPETAFKALALLFSDSELATCLNNGIEGKNYTKNEDGTISYINGTDAGSSGYGAPSVYWKYPGAQLSQPLDVNGADFFERLEAFNDECLFSKAVGFYFDREPVIDEMSACQAVIDKYYTTLLSGAVDVESTLEQARAEMEAAGEEKVIAEKQKQLDEFLANQ</sequence>
<dbReference type="PANTHER" id="PTHR43649:SF17">
    <property type="entry name" value="ABC TRANSPORTER SOLUTE BINDING PROTEIN-SUGAR TRANSPORT"/>
    <property type="match status" value="1"/>
</dbReference>
<feature type="signal peptide" evidence="3">
    <location>
        <begin position="1"/>
        <end position="22"/>
    </location>
</feature>
<comment type="caution">
    <text evidence="5">The sequence shown here is derived from an EMBL/GenBank/DDBJ whole genome shotgun (WGS) entry which is preliminary data.</text>
</comment>
<feature type="region of interest" description="Disordered" evidence="2">
    <location>
        <begin position="25"/>
        <end position="56"/>
    </location>
</feature>
<dbReference type="Gene3D" id="3.40.190.10">
    <property type="entry name" value="Periplasmic binding protein-like II"/>
    <property type="match status" value="1"/>
</dbReference>
<dbReference type="EMBL" id="DWWS01000007">
    <property type="protein sequence ID" value="HJC22325.1"/>
    <property type="molecule type" value="Genomic_DNA"/>
</dbReference>
<proteinExistence type="predicted"/>
<feature type="chain" id="PRO_5038558876" evidence="3">
    <location>
        <begin position="23"/>
        <end position="505"/>
    </location>
</feature>
<accession>A0A9D2NCV1</accession>
<protein>
    <submittedName>
        <fullName evidence="5">ABC transporter substrate-binding protein</fullName>
    </submittedName>
</protein>
<dbReference type="InterPro" id="IPR022627">
    <property type="entry name" value="DUF3502"/>
</dbReference>
<evidence type="ECO:0000259" key="4">
    <source>
        <dbReference type="Pfam" id="PF12010"/>
    </source>
</evidence>
<dbReference type="PANTHER" id="PTHR43649">
    <property type="entry name" value="ARABINOSE-BINDING PROTEIN-RELATED"/>
    <property type="match status" value="1"/>
</dbReference>
<dbReference type="PROSITE" id="PS51257">
    <property type="entry name" value="PROKAR_LIPOPROTEIN"/>
    <property type="match status" value="1"/>
</dbReference>
<gene>
    <name evidence="5" type="ORF">H9761_01300</name>
</gene>
<reference evidence="5" key="2">
    <citation type="submission" date="2021-04" db="EMBL/GenBank/DDBJ databases">
        <authorList>
            <person name="Gilroy R."/>
        </authorList>
    </citation>
    <scope>NUCLEOTIDE SEQUENCE</scope>
    <source>
        <strain evidence="5">USAMLcec2-132</strain>
    </source>
</reference>
<feature type="compositionally biased region" description="Low complexity" evidence="2">
    <location>
        <begin position="27"/>
        <end position="37"/>
    </location>
</feature>
<dbReference type="Proteomes" id="UP000823891">
    <property type="component" value="Unassembled WGS sequence"/>
</dbReference>
<dbReference type="AlphaFoldDB" id="A0A9D2NCV1"/>
<dbReference type="Pfam" id="PF12010">
    <property type="entry name" value="DUF3502"/>
    <property type="match status" value="1"/>
</dbReference>
<organism evidence="5 6">
    <name type="scientific">Candidatus Eisenbergiella merdavium</name>
    <dbReference type="NCBI Taxonomy" id="2838551"/>
    <lineage>
        <taxon>Bacteria</taxon>
        <taxon>Bacillati</taxon>
        <taxon>Bacillota</taxon>
        <taxon>Clostridia</taxon>
        <taxon>Lachnospirales</taxon>
        <taxon>Lachnospiraceae</taxon>
        <taxon>Eisenbergiella</taxon>
    </lineage>
</organism>
<dbReference type="InterPro" id="IPR050490">
    <property type="entry name" value="Bact_solute-bd_prot1"/>
</dbReference>